<dbReference type="Proteomes" id="UP000824204">
    <property type="component" value="Unassembled WGS sequence"/>
</dbReference>
<sequence length="547" mass="63748">MSNVLSIAMRACKDADGAAFSDAALKTAEGIRAIAECCEVIHNSMEYAPKKELNAVSLLFTWLDSLSAETVQAELSGIGKILDWLKPYVLHWEDNLQQLLAVSIIDLSTFDRLMKKKIKWSFLYRTDVLNVLKGKYDYSWYRFPKCLYYEHPRSGVKILPEKMWCELLDFYSEKNVEYPSFAVGMFLAGYRKVMILLQERGLLTDTVKESFATYVTETNRDWYCELTGKRATSNTLLAQLWAEESGGRASFNPLARSQGKTFEFFKQNAGSITDISLLEQVLHAFPIGLTFDHRFFENETLFRSAITSPALEATHFLRDEEDEVRKYFKLYYKTDEMREFALTHWKGFLHQKLYRVLPKALKDNIDFWVSVYAVRGDKSGECNDLDCFPPNICKNQEFLRNCTKLRRMKSGDFNKYYQYVTQEDIDYSLQYALVDVKKLPSWFTAEITNILRVAENNSPAETYERLFYLSHTLDMIPREKFADKQFVLLAENYKIDRAEFYKRLDLSLRKDEDIWKFWLQGVPLQKIEKSVPAIVKGHKDFPAIIGK</sequence>
<reference evidence="1" key="2">
    <citation type="submission" date="2021-04" db="EMBL/GenBank/DDBJ databases">
        <authorList>
            <person name="Gilroy R."/>
        </authorList>
    </citation>
    <scope>NUCLEOTIDE SEQUENCE</scope>
    <source>
        <strain evidence="1">811</strain>
    </source>
</reference>
<organism evidence="1 2">
    <name type="scientific">Candidatus Borkfalkia faecipullorum</name>
    <dbReference type="NCBI Taxonomy" id="2838510"/>
    <lineage>
        <taxon>Bacteria</taxon>
        <taxon>Bacillati</taxon>
        <taxon>Bacillota</taxon>
        <taxon>Clostridia</taxon>
        <taxon>Christensenellales</taxon>
        <taxon>Christensenellaceae</taxon>
        <taxon>Candidatus Borkfalkia</taxon>
    </lineage>
</organism>
<comment type="caution">
    <text evidence="1">The sequence shown here is derived from an EMBL/GenBank/DDBJ whole genome shotgun (WGS) entry which is preliminary data.</text>
</comment>
<name>A0A9D1V8T6_9FIRM</name>
<evidence type="ECO:0000313" key="1">
    <source>
        <dbReference type="EMBL" id="HIX07874.1"/>
    </source>
</evidence>
<accession>A0A9D1V8T6</accession>
<evidence type="ECO:0000313" key="2">
    <source>
        <dbReference type="Proteomes" id="UP000824204"/>
    </source>
</evidence>
<dbReference type="EMBL" id="DXFX01000070">
    <property type="protein sequence ID" value="HIX07874.1"/>
    <property type="molecule type" value="Genomic_DNA"/>
</dbReference>
<proteinExistence type="predicted"/>
<reference evidence="1" key="1">
    <citation type="journal article" date="2021" name="PeerJ">
        <title>Extensive microbial diversity within the chicken gut microbiome revealed by metagenomics and culture.</title>
        <authorList>
            <person name="Gilroy R."/>
            <person name="Ravi A."/>
            <person name="Getino M."/>
            <person name="Pursley I."/>
            <person name="Horton D.L."/>
            <person name="Alikhan N.F."/>
            <person name="Baker D."/>
            <person name="Gharbi K."/>
            <person name="Hall N."/>
            <person name="Watson M."/>
            <person name="Adriaenssens E.M."/>
            <person name="Foster-Nyarko E."/>
            <person name="Jarju S."/>
            <person name="Secka A."/>
            <person name="Antonio M."/>
            <person name="Oren A."/>
            <person name="Chaudhuri R.R."/>
            <person name="La Ragione R."/>
            <person name="Hildebrand F."/>
            <person name="Pallen M.J."/>
        </authorList>
    </citation>
    <scope>NUCLEOTIDE SEQUENCE</scope>
    <source>
        <strain evidence="1">811</strain>
    </source>
</reference>
<dbReference type="AlphaFoldDB" id="A0A9D1V8T6"/>
<gene>
    <name evidence="1" type="ORF">H9741_05355</name>
</gene>
<protein>
    <submittedName>
        <fullName evidence="1">Uncharacterized protein</fullName>
    </submittedName>
</protein>